<comment type="subcellular location">
    <subcellularLocation>
        <location evidence="1">Membrane</location>
        <topology evidence="1">Multi-pass membrane protein</topology>
    </subcellularLocation>
</comment>
<feature type="transmembrane region" description="Helical" evidence="8">
    <location>
        <begin position="65"/>
        <end position="85"/>
    </location>
</feature>
<keyword evidence="7" id="KW-0270">Exopolysaccharide synthesis</keyword>
<evidence type="ECO:0000256" key="4">
    <source>
        <dbReference type="ARBA" id="ARBA00022692"/>
    </source>
</evidence>
<evidence type="ECO:0000259" key="9">
    <source>
        <dbReference type="Pfam" id="PF02397"/>
    </source>
</evidence>
<dbReference type="PANTHER" id="PTHR30576:SF10">
    <property type="entry name" value="SLL5057 PROTEIN"/>
    <property type="match status" value="1"/>
</dbReference>
<dbReference type="InterPro" id="IPR003362">
    <property type="entry name" value="Bact_transf"/>
</dbReference>
<organism evidence="10 11">
    <name type="scientific">Azospirillum picis</name>
    <dbReference type="NCBI Taxonomy" id="488438"/>
    <lineage>
        <taxon>Bacteria</taxon>
        <taxon>Pseudomonadati</taxon>
        <taxon>Pseudomonadota</taxon>
        <taxon>Alphaproteobacteria</taxon>
        <taxon>Rhodospirillales</taxon>
        <taxon>Azospirillaceae</taxon>
        <taxon>Azospirillum</taxon>
    </lineage>
</organism>
<dbReference type="Pfam" id="PF13727">
    <property type="entry name" value="CoA_binding_3"/>
    <property type="match status" value="1"/>
</dbReference>
<comment type="similarity">
    <text evidence="2">Belongs to the bacterial sugar transferase family.</text>
</comment>
<keyword evidence="4 8" id="KW-0812">Transmembrane</keyword>
<evidence type="ECO:0000256" key="5">
    <source>
        <dbReference type="ARBA" id="ARBA00022989"/>
    </source>
</evidence>
<feature type="transmembrane region" description="Helical" evidence="8">
    <location>
        <begin position="26"/>
        <end position="45"/>
    </location>
</feature>
<reference evidence="10 11" key="1">
    <citation type="submission" date="2023-07" db="EMBL/GenBank/DDBJ databases">
        <title>Genomic Encyclopedia of Type Strains, Phase IV (KMG-IV): sequencing the most valuable type-strain genomes for metagenomic binning, comparative biology and taxonomic classification.</title>
        <authorList>
            <person name="Goeker M."/>
        </authorList>
    </citation>
    <scope>NUCLEOTIDE SEQUENCE [LARGE SCALE GENOMIC DNA]</scope>
    <source>
        <strain evidence="10 11">DSM 19922</strain>
    </source>
</reference>
<dbReference type="Pfam" id="PF02397">
    <property type="entry name" value="Bac_transf"/>
    <property type="match status" value="1"/>
</dbReference>
<keyword evidence="5 8" id="KW-1133">Transmembrane helix</keyword>
<evidence type="ECO:0000256" key="2">
    <source>
        <dbReference type="ARBA" id="ARBA00006464"/>
    </source>
</evidence>
<feature type="transmembrane region" description="Helical" evidence="8">
    <location>
        <begin position="97"/>
        <end position="115"/>
    </location>
</feature>
<keyword evidence="3" id="KW-0808">Transferase</keyword>
<evidence type="ECO:0000256" key="1">
    <source>
        <dbReference type="ARBA" id="ARBA00004141"/>
    </source>
</evidence>
<accession>A0ABU0MGS4</accession>
<dbReference type="Gene3D" id="3.40.50.720">
    <property type="entry name" value="NAD(P)-binding Rossmann-like Domain"/>
    <property type="match status" value="1"/>
</dbReference>
<proteinExistence type="inferred from homology"/>
<dbReference type="InterPro" id="IPR036291">
    <property type="entry name" value="NAD(P)-bd_dom_sf"/>
</dbReference>
<sequence>MSKLDPEVAIDLTATKKTAIPTIAPGLLLALSDGLVLALVGWTLNHFLGTDVLTDPVEAAAWQRSLVTGLMLVPLVKSVFGIYTLGRFDYMERTRRTFQAAFLCCAVLAVPFVVMDGFRSFFVEALSIALLGFAITYVADLLLIQGLLSTALDWRTPVMIVGAGPQGAAIAEKLQRLPWLGMRPVGFVDDDDSLWQTRVSGLPVMGPVELLSKSPAVARQASAAIVADLGRHVDRHMGGEGTDLTGLVRTLPYRQVYCVLGEGNVSAVDATYHNLHGSLALRVSVRPPTVYLRIRRAMDIVLSSILLVAVAPLMLGLAIAIKLDSPGPVMFRQKRWAGGKQTFDLLKFRSMHVDAEEQLQHLLETDPVAREEYMTYHKLTVDPRITPLGRFLRKTSLDELPQLWNILMGDMSLIGPRAYMPKELPEVGESAAVIGTVRPGLTGYWQVSGRHRTTFQERVAMDVFYVRNCGLLFDFFILCKTAVMVLKGDGS</sequence>
<gene>
    <name evidence="10" type="ORF">QO018_001497</name>
</gene>
<evidence type="ECO:0000256" key="8">
    <source>
        <dbReference type="SAM" id="Phobius"/>
    </source>
</evidence>
<dbReference type="InterPro" id="IPR017475">
    <property type="entry name" value="EPS_sugar_tfrase"/>
</dbReference>
<dbReference type="Proteomes" id="UP001244552">
    <property type="component" value="Unassembled WGS sequence"/>
</dbReference>
<evidence type="ECO:0000313" key="10">
    <source>
        <dbReference type="EMBL" id="MDQ0532650.1"/>
    </source>
</evidence>
<evidence type="ECO:0000256" key="6">
    <source>
        <dbReference type="ARBA" id="ARBA00023136"/>
    </source>
</evidence>
<feature type="transmembrane region" description="Helical" evidence="8">
    <location>
        <begin position="300"/>
        <end position="321"/>
    </location>
</feature>
<dbReference type="NCBIfam" id="TIGR03025">
    <property type="entry name" value="EPS_sugtrans"/>
    <property type="match status" value="1"/>
</dbReference>
<dbReference type="EMBL" id="JAUSVU010000004">
    <property type="protein sequence ID" value="MDQ0532650.1"/>
    <property type="molecule type" value="Genomic_DNA"/>
</dbReference>
<name>A0ABU0MGS4_9PROT</name>
<protein>
    <submittedName>
        <fullName evidence="10">Undecaprenyl-phosphate galactose phosphotransferase WbaP</fullName>
    </submittedName>
</protein>
<evidence type="ECO:0000313" key="11">
    <source>
        <dbReference type="Proteomes" id="UP001244552"/>
    </source>
</evidence>
<comment type="caution">
    <text evidence="10">The sequence shown here is derived from an EMBL/GenBank/DDBJ whole genome shotgun (WGS) entry which is preliminary data.</text>
</comment>
<dbReference type="PANTHER" id="PTHR30576">
    <property type="entry name" value="COLANIC BIOSYNTHESIS UDP-GLUCOSE LIPID CARRIER TRANSFERASE"/>
    <property type="match status" value="1"/>
</dbReference>
<keyword evidence="11" id="KW-1185">Reference proteome</keyword>
<evidence type="ECO:0000256" key="3">
    <source>
        <dbReference type="ARBA" id="ARBA00022679"/>
    </source>
</evidence>
<keyword evidence="6 8" id="KW-0472">Membrane</keyword>
<feature type="transmembrane region" description="Helical" evidence="8">
    <location>
        <begin position="121"/>
        <end position="144"/>
    </location>
</feature>
<feature type="domain" description="Bacterial sugar transferase" evidence="9">
    <location>
        <begin position="295"/>
        <end position="487"/>
    </location>
</feature>
<dbReference type="RefSeq" id="WP_209980691.1">
    <property type="nucleotide sequence ID" value="NZ_JAGINO010000004.1"/>
</dbReference>
<dbReference type="SUPFAM" id="SSF51735">
    <property type="entry name" value="NAD(P)-binding Rossmann-fold domains"/>
    <property type="match status" value="1"/>
</dbReference>
<evidence type="ECO:0000256" key="7">
    <source>
        <dbReference type="ARBA" id="ARBA00023169"/>
    </source>
</evidence>